<dbReference type="Pfam" id="PF03217">
    <property type="entry name" value="SlpA"/>
    <property type="match status" value="2"/>
</dbReference>
<dbReference type="Pfam" id="PF16403">
    <property type="entry name" value="Bact_surface_Ig-like"/>
    <property type="match status" value="1"/>
</dbReference>
<dbReference type="OrthoDB" id="2328560at2"/>
<evidence type="ECO:0000313" key="4">
    <source>
        <dbReference type="EMBL" id="KRL14690.1"/>
    </source>
</evidence>
<organism evidence="4 5">
    <name type="scientific">Schleiferilactobacillus perolens DSM 12744</name>
    <dbReference type="NCBI Taxonomy" id="1423792"/>
    <lineage>
        <taxon>Bacteria</taxon>
        <taxon>Bacillati</taxon>
        <taxon>Bacillota</taxon>
        <taxon>Bacilli</taxon>
        <taxon>Lactobacillales</taxon>
        <taxon>Lactobacillaceae</taxon>
        <taxon>Schleiferilactobacillus</taxon>
    </lineage>
</organism>
<dbReference type="InterPro" id="IPR012334">
    <property type="entry name" value="Pectin_lyas_fold"/>
</dbReference>
<protein>
    <submittedName>
        <fullName evidence="4">Uncharacterized protein</fullName>
    </submittedName>
</protein>
<dbReference type="InterPro" id="IPR032179">
    <property type="entry name" value="Cry22Aa_Ig-like"/>
</dbReference>
<evidence type="ECO:0000259" key="3">
    <source>
        <dbReference type="Pfam" id="PF17936"/>
    </source>
</evidence>
<dbReference type="InterPro" id="IPR013783">
    <property type="entry name" value="Ig-like_fold"/>
</dbReference>
<accession>A0A0R1NAC9</accession>
<reference evidence="4 5" key="1">
    <citation type="journal article" date="2015" name="Genome Announc.">
        <title>Expanding the biotechnology potential of lactobacilli through comparative genomics of 213 strains and associated genera.</title>
        <authorList>
            <person name="Sun Z."/>
            <person name="Harris H.M."/>
            <person name="McCann A."/>
            <person name="Guo C."/>
            <person name="Argimon S."/>
            <person name="Zhang W."/>
            <person name="Yang X."/>
            <person name="Jeffery I.B."/>
            <person name="Cooney J.C."/>
            <person name="Kagawa T.F."/>
            <person name="Liu W."/>
            <person name="Song Y."/>
            <person name="Salvetti E."/>
            <person name="Wrobel A."/>
            <person name="Rasinkangas P."/>
            <person name="Parkhill J."/>
            <person name="Rea M.C."/>
            <person name="O'Sullivan O."/>
            <person name="Ritari J."/>
            <person name="Douillard F.P."/>
            <person name="Paul Ross R."/>
            <person name="Yang R."/>
            <person name="Briner A.E."/>
            <person name="Felis G.E."/>
            <person name="de Vos W.M."/>
            <person name="Barrangou R."/>
            <person name="Klaenhammer T.R."/>
            <person name="Caufield P.W."/>
            <person name="Cui Y."/>
            <person name="Zhang H."/>
            <person name="O'Toole P.W."/>
        </authorList>
    </citation>
    <scope>NUCLEOTIDE SEQUENCE [LARGE SCALE GENOMIC DNA]</scope>
    <source>
        <strain evidence="4 5">DSM 12744</strain>
    </source>
</reference>
<evidence type="ECO:0000259" key="2">
    <source>
        <dbReference type="Pfam" id="PF16403"/>
    </source>
</evidence>
<dbReference type="Gene3D" id="2.160.20.10">
    <property type="entry name" value="Single-stranded right-handed beta-helix, Pectin lyase-like"/>
    <property type="match status" value="1"/>
</dbReference>
<dbReference type="EMBL" id="AZEC01000001">
    <property type="protein sequence ID" value="KRL14690.1"/>
    <property type="molecule type" value="Genomic_DNA"/>
</dbReference>
<dbReference type="AlphaFoldDB" id="A0A0R1NAC9"/>
<dbReference type="Gene3D" id="2.60.40.10">
    <property type="entry name" value="Immunoglobulins"/>
    <property type="match status" value="2"/>
</dbReference>
<dbReference type="SUPFAM" id="SSF51126">
    <property type="entry name" value="Pectin lyase-like"/>
    <property type="match status" value="1"/>
</dbReference>
<dbReference type="InterPro" id="IPR041498">
    <property type="entry name" value="Big_6"/>
</dbReference>
<dbReference type="InterPro" id="IPR011050">
    <property type="entry name" value="Pectin_lyase_fold/virulence"/>
</dbReference>
<sequence>MGGKVSQELMDKYYHRDVVISHNLVENVGGDGIVPMFSYKPLIEYNVSRGACQTGKEYGEAAGWYSAAIWPWRCYGALFQYNEASDTVAELNGDGMAFDCDYGENTVYQYNYSHDNGGGFVLFVKSEGLGSVFRYNVSVNDRREIILASNTLPAHFYNNTVINDQPIQIINRVNSSDITLTNNVFAYTNPVDPMKVFSTLNDDQKYNNNLYIGLAGVDEATMKGLDSGAKVDTMDNAFVNPGFEGDGFEGLKGYQLKSSSQGVNAGQLIKYVTGENGPADPVSGNYFSPTLTATDFFGNPVSTTENPDMGAINAALAQTMQPVVNVKDDTDPNRSVITVNTASGAKVTLWSGKVDQEVTADDDGVATFFVDKQAEKQGFNIYATAPGKSVSEGVTVFVPAKPTSPTTDKPGVSVKDDTNKDKSVITVTTEKGATVTLKDGDNVVKTATADENGVATFTIDKQAQSHDYTVTAKAGDKEISDAVKVTVPAKATTPPVTPPVTYPSPELTFDDGFVKDATVTQGKSFDPNAGIHAWQDGNHQTAIPAGDWKVDGKVDTSKTGTYTLTYTITNAFGKTTTLTRTIKVVADDSVKYTDINDVVFVQTTKASQYSYDDKTGQFTSNGQLKGLTVATAWKTARKAVTADGTVYYQVGANGWLRADDVTFSQLAKANGIVDVINPKGAKATDDPMASAKTIQTLPVNTGWKYSAVATNADGTRAYLVADRQWVQAKDVVERTSAKAKFVIGKTTAPTFTSDGNVVKNRTLKPGTAWKVTGIKYTNGHVYYRVATDLYVRADYGNFTA</sequence>
<evidence type="ECO:0000313" key="5">
    <source>
        <dbReference type="Proteomes" id="UP000051330"/>
    </source>
</evidence>
<dbReference type="STRING" id="1423792.FD09_GL000346"/>
<feature type="domain" description="S-layer protein C-terminal" evidence="1">
    <location>
        <begin position="609"/>
        <end position="657"/>
    </location>
</feature>
<comment type="caution">
    <text evidence="4">The sequence shown here is derived from an EMBL/GenBank/DDBJ whole genome shotgun (WGS) entry which is preliminary data.</text>
</comment>
<feature type="domain" description="Bacterial Ig" evidence="3">
    <location>
        <begin position="417"/>
        <end position="488"/>
    </location>
</feature>
<evidence type="ECO:0000259" key="1">
    <source>
        <dbReference type="Pfam" id="PF03217"/>
    </source>
</evidence>
<gene>
    <name evidence="4" type="ORF">FD09_GL000346</name>
</gene>
<keyword evidence="5" id="KW-1185">Reference proteome</keyword>
<name>A0A0R1NAC9_9LACO</name>
<feature type="domain" description="Pesticidal crystal protein Cry22Aa Ig-like" evidence="2">
    <location>
        <begin position="516"/>
        <end position="584"/>
    </location>
</feature>
<dbReference type="PATRIC" id="fig|1423792.3.peg.348"/>
<dbReference type="Pfam" id="PF17936">
    <property type="entry name" value="Big_6"/>
    <property type="match status" value="1"/>
</dbReference>
<dbReference type="Proteomes" id="UP000051330">
    <property type="component" value="Unassembled WGS sequence"/>
</dbReference>
<dbReference type="InterPro" id="IPR024968">
    <property type="entry name" value="SlpA_C_lactobacillus"/>
</dbReference>
<proteinExistence type="predicted"/>
<feature type="domain" description="S-layer protein C-terminal" evidence="1">
    <location>
        <begin position="748"/>
        <end position="793"/>
    </location>
</feature>